<protein>
    <submittedName>
        <fullName evidence="1">SRPBCC family protein</fullName>
    </submittedName>
</protein>
<name>A0AB39L3I5_9MICC</name>
<dbReference type="Gene3D" id="3.30.530.20">
    <property type="match status" value="1"/>
</dbReference>
<dbReference type="AlphaFoldDB" id="A0AB39L3I5"/>
<dbReference type="EMBL" id="CP163302">
    <property type="protein sequence ID" value="XDP44697.1"/>
    <property type="molecule type" value="Genomic_DNA"/>
</dbReference>
<proteinExistence type="predicted"/>
<organism evidence="1">
    <name type="scientific">Sinomonas puerhi</name>
    <dbReference type="NCBI Taxonomy" id="3238584"/>
    <lineage>
        <taxon>Bacteria</taxon>
        <taxon>Bacillati</taxon>
        <taxon>Actinomycetota</taxon>
        <taxon>Actinomycetes</taxon>
        <taxon>Micrococcales</taxon>
        <taxon>Micrococcaceae</taxon>
        <taxon>Sinomonas</taxon>
    </lineage>
</organism>
<evidence type="ECO:0000313" key="1">
    <source>
        <dbReference type="EMBL" id="XDP44697.1"/>
    </source>
</evidence>
<dbReference type="InterPro" id="IPR019587">
    <property type="entry name" value="Polyketide_cyclase/dehydratase"/>
</dbReference>
<gene>
    <name evidence="1" type="ORF">AB5L97_15700</name>
</gene>
<reference evidence="1" key="1">
    <citation type="submission" date="2024-07" db="EMBL/GenBank/DDBJ databases">
        <authorList>
            <person name="fu j."/>
        </authorList>
    </citation>
    <scope>NUCLEOTIDE SEQUENCE</scope>
    <source>
        <strain evidence="1">P10A9</strain>
    </source>
</reference>
<dbReference type="InterPro" id="IPR023393">
    <property type="entry name" value="START-like_dom_sf"/>
</dbReference>
<dbReference type="KEGG" id="spue:AB5L97_15700"/>
<dbReference type="Pfam" id="PF10604">
    <property type="entry name" value="Polyketide_cyc2"/>
    <property type="match status" value="1"/>
</dbReference>
<dbReference type="RefSeq" id="WP_307955782.1">
    <property type="nucleotide sequence ID" value="NZ_CP163302.1"/>
</dbReference>
<accession>A0AB39L3I5</accession>
<dbReference type="SUPFAM" id="SSF55961">
    <property type="entry name" value="Bet v1-like"/>
    <property type="match status" value="1"/>
</dbReference>
<sequence length="139" mass="15053">MYSGHITIAHDAAPILSVLTETSRIAAWNPAFSSFEGSGPAVLGHPYRVMVRGIAKAVLHYTQLDPNSVRYTISGMGSTEEGEWTLESADGETAVTHTFKHSGPILMLMQPAFTHVADWRLERLRDEVERASAVGGATS</sequence>